<evidence type="ECO:0000313" key="2">
    <source>
        <dbReference type="EMBL" id="MFD1224341.1"/>
    </source>
</evidence>
<keyword evidence="3" id="KW-1185">Reference proteome</keyword>
<proteinExistence type="predicted"/>
<name>A0ABW3UX31_9BACL</name>
<keyword evidence="1" id="KW-0812">Transmembrane</keyword>
<organism evidence="2 3">
    <name type="scientific">Paenibacillus vulneris</name>
    <dbReference type="NCBI Taxonomy" id="1133364"/>
    <lineage>
        <taxon>Bacteria</taxon>
        <taxon>Bacillati</taxon>
        <taxon>Bacillota</taxon>
        <taxon>Bacilli</taxon>
        <taxon>Bacillales</taxon>
        <taxon>Paenibacillaceae</taxon>
        <taxon>Paenibacillus</taxon>
    </lineage>
</organism>
<evidence type="ECO:0000313" key="3">
    <source>
        <dbReference type="Proteomes" id="UP001597180"/>
    </source>
</evidence>
<keyword evidence="1" id="KW-0472">Membrane</keyword>
<protein>
    <submittedName>
        <fullName evidence="2">DUF4227 family protein</fullName>
    </submittedName>
</protein>
<dbReference type="Proteomes" id="UP001597180">
    <property type="component" value="Unassembled WGS sequence"/>
</dbReference>
<dbReference type="RefSeq" id="WP_079910761.1">
    <property type="nucleotide sequence ID" value="NZ_BAABJG010000041.1"/>
</dbReference>
<sequence length="77" mass="9318">MIFSLRKWVGRLKFLLVFVVFSYAMYHMLLAITQWIEPTQRYKEPTGRAVKVFQNHVMMTEQGPMSERLKLFYWIGE</sequence>
<dbReference type="InterPro" id="IPR025321">
    <property type="entry name" value="DUF4227"/>
</dbReference>
<accession>A0ABW3UX31</accession>
<dbReference type="Pfam" id="PF14004">
    <property type="entry name" value="DUF4227"/>
    <property type="match status" value="1"/>
</dbReference>
<dbReference type="EMBL" id="JBHTLU010000044">
    <property type="protein sequence ID" value="MFD1224341.1"/>
    <property type="molecule type" value="Genomic_DNA"/>
</dbReference>
<feature type="transmembrane region" description="Helical" evidence="1">
    <location>
        <begin position="12"/>
        <end position="36"/>
    </location>
</feature>
<evidence type="ECO:0000256" key="1">
    <source>
        <dbReference type="SAM" id="Phobius"/>
    </source>
</evidence>
<gene>
    <name evidence="2" type="ORF">ACFQ4B_29970</name>
</gene>
<comment type="caution">
    <text evidence="2">The sequence shown here is derived from an EMBL/GenBank/DDBJ whole genome shotgun (WGS) entry which is preliminary data.</text>
</comment>
<keyword evidence="1" id="KW-1133">Transmembrane helix</keyword>
<reference evidence="3" key="1">
    <citation type="journal article" date="2019" name="Int. J. Syst. Evol. Microbiol.">
        <title>The Global Catalogue of Microorganisms (GCM) 10K type strain sequencing project: providing services to taxonomists for standard genome sequencing and annotation.</title>
        <authorList>
            <consortium name="The Broad Institute Genomics Platform"/>
            <consortium name="The Broad Institute Genome Sequencing Center for Infectious Disease"/>
            <person name="Wu L."/>
            <person name="Ma J."/>
        </authorList>
    </citation>
    <scope>NUCLEOTIDE SEQUENCE [LARGE SCALE GENOMIC DNA]</scope>
    <source>
        <strain evidence="3">CCUG 53270</strain>
    </source>
</reference>